<keyword evidence="2" id="KW-1185">Reference proteome</keyword>
<proteinExistence type="predicted"/>
<dbReference type="AlphaFoldDB" id="A4G2R3"/>
<dbReference type="STRING" id="204773.HEAR0600"/>
<organism evidence="1 2">
    <name type="scientific">Herminiimonas arsenicoxydans</name>
    <dbReference type="NCBI Taxonomy" id="204773"/>
    <lineage>
        <taxon>Bacteria</taxon>
        <taxon>Pseudomonadati</taxon>
        <taxon>Pseudomonadota</taxon>
        <taxon>Betaproteobacteria</taxon>
        <taxon>Burkholderiales</taxon>
        <taxon>Oxalobacteraceae</taxon>
        <taxon>Herminiimonas</taxon>
    </lineage>
</organism>
<dbReference type="Gene3D" id="3.40.50.1820">
    <property type="entry name" value="alpha/beta hydrolase"/>
    <property type="match status" value="1"/>
</dbReference>
<name>A4G2R3_HERAR</name>
<dbReference type="eggNOG" id="COG1073">
    <property type="taxonomic scope" value="Bacteria"/>
</dbReference>
<dbReference type="InterPro" id="IPR029058">
    <property type="entry name" value="AB_hydrolase_fold"/>
</dbReference>
<dbReference type="Proteomes" id="UP000006697">
    <property type="component" value="Chromosome"/>
</dbReference>
<accession>A4G2R3</accession>
<sequence>MIALIAVSVALVACTSNDPALRRNHASKLALDAGWSRATLEAGKFSLIAFTSPDMAQNNILTIYIEGDGFAWIDASTPSFDPTPRNPIALRLAIRDPNKAVAYLARPCQYTYDSERNNCRTQYWTTDRFAPEVIEATNQAVNQLKTNSGAKKIRIIGYSGGAAVAALVAARRGDVMMLVTVAGNLDHRAWTKMHGVTPLSGSLNSADYAQALHSIPQQHYVGGRDTNIDVSITQSYVSNFPAPLPFVTVVPSYTHFCCWEDKWPELVNQNFGLPKTTK</sequence>
<dbReference type="HOGENOM" id="CLU_074075_0_0_4"/>
<evidence type="ECO:0000313" key="1">
    <source>
        <dbReference type="EMBL" id="CAL60800.1"/>
    </source>
</evidence>
<protein>
    <submittedName>
        <fullName evidence="1">Alpha/beta-Hydrolase</fullName>
    </submittedName>
</protein>
<dbReference type="EMBL" id="CU207211">
    <property type="protein sequence ID" value="CAL60800.1"/>
    <property type="molecule type" value="Genomic_DNA"/>
</dbReference>
<reference evidence="1 2" key="1">
    <citation type="journal article" date="2007" name="PLoS Genet.">
        <title>A tale of two oxidation states: bacterial colonization of arsenic-rich environments.</title>
        <authorList>
            <person name="Muller D."/>
            <person name="Medigue C."/>
            <person name="Koechler S."/>
            <person name="Barbe V."/>
            <person name="Barakat M."/>
            <person name="Talla E."/>
            <person name="Bonnefoy V."/>
            <person name="Krin E."/>
            <person name="Arsene-Ploetze F."/>
            <person name="Carapito C."/>
            <person name="Chandler M."/>
            <person name="Cournoyer B."/>
            <person name="Cruveiller S."/>
            <person name="Dossat C."/>
            <person name="Duval S."/>
            <person name="Heymann M."/>
            <person name="Leize E."/>
            <person name="Lieutaud A."/>
            <person name="Lievremont D."/>
            <person name="Makita Y."/>
            <person name="Mangenot S."/>
            <person name="Nitschke W."/>
            <person name="Ortet P."/>
            <person name="Perdrial N."/>
            <person name="Schoepp B."/>
            <person name="Siguier N."/>
            <person name="Simeonova D.D."/>
            <person name="Rouy Z."/>
            <person name="Segurens B."/>
            <person name="Turlin E."/>
            <person name="Vallenet D."/>
            <person name="Van Dorsselaer A."/>
            <person name="Weiss S."/>
            <person name="Weissenbach J."/>
            <person name="Lett M.C."/>
            <person name="Danchin A."/>
            <person name="Bertin P.N."/>
        </authorList>
    </citation>
    <scope>NUCLEOTIDE SEQUENCE [LARGE SCALE GENOMIC DNA]</scope>
    <source>
        <strain evidence="2">ULPAs1</strain>
    </source>
</reference>
<evidence type="ECO:0000313" key="2">
    <source>
        <dbReference type="Proteomes" id="UP000006697"/>
    </source>
</evidence>
<dbReference type="KEGG" id="har:HEAR0600"/>
<gene>
    <name evidence="1" type="ordered locus">HEAR0600</name>
</gene>
<dbReference type="SUPFAM" id="SSF53474">
    <property type="entry name" value="alpha/beta-Hydrolases"/>
    <property type="match status" value="1"/>
</dbReference>